<dbReference type="InterPro" id="IPR024046">
    <property type="entry name" value="Flagellar_assmbl_FliW_dom_sf"/>
</dbReference>
<dbReference type="GO" id="GO:0006417">
    <property type="term" value="P:regulation of translation"/>
    <property type="evidence" value="ECO:0007669"/>
    <property type="project" value="UniProtKB-KW"/>
</dbReference>
<keyword evidence="2 4" id="KW-1005">Bacterial flagellum biogenesis</keyword>
<keyword evidence="4" id="KW-0143">Chaperone</keyword>
<dbReference type="InterPro" id="IPR003775">
    <property type="entry name" value="Flagellar_assembly_factor_FliW"/>
</dbReference>
<comment type="similarity">
    <text evidence="4">Belongs to the FliW family.</text>
</comment>
<evidence type="ECO:0000256" key="3">
    <source>
        <dbReference type="ARBA" id="ARBA00022845"/>
    </source>
</evidence>
<evidence type="ECO:0000256" key="1">
    <source>
        <dbReference type="ARBA" id="ARBA00022490"/>
    </source>
</evidence>
<evidence type="ECO:0000313" key="5">
    <source>
        <dbReference type="EMBL" id="AIQ14815.1"/>
    </source>
</evidence>
<dbReference type="OrthoDB" id="9801235at2"/>
<evidence type="ECO:0000256" key="4">
    <source>
        <dbReference type="HAMAP-Rule" id="MF_01185"/>
    </source>
</evidence>
<dbReference type="Pfam" id="PF02623">
    <property type="entry name" value="FliW"/>
    <property type="match status" value="1"/>
</dbReference>
<dbReference type="Proteomes" id="UP000029409">
    <property type="component" value="Chromosome"/>
</dbReference>
<protein>
    <recommendedName>
        <fullName evidence="4">Flagellar assembly factor FliW</fullName>
    </recommendedName>
</protein>
<dbReference type="HAMAP" id="MF_01185">
    <property type="entry name" value="FliW"/>
    <property type="match status" value="1"/>
</dbReference>
<dbReference type="GO" id="GO:0005737">
    <property type="term" value="C:cytoplasm"/>
    <property type="evidence" value="ECO:0007669"/>
    <property type="project" value="UniProtKB-SubCell"/>
</dbReference>
<keyword evidence="5" id="KW-0969">Cilium</keyword>
<comment type="subunit">
    <text evidence="4">Interacts with translational regulator CsrA and flagellin(s).</text>
</comment>
<comment type="function">
    <text evidence="4">Acts as an anti-CsrA protein, binds CsrA and prevents it from repressing translation of its target genes, one of which is flagellin. Binds to flagellin and participates in the assembly of the flagellum.</text>
</comment>
<keyword evidence="3 4" id="KW-0810">Translation regulation</keyword>
<evidence type="ECO:0000313" key="6">
    <source>
        <dbReference type="Proteomes" id="UP000029409"/>
    </source>
</evidence>
<keyword evidence="5" id="KW-0966">Cell projection</keyword>
<dbReference type="eggNOG" id="COG1699">
    <property type="taxonomic scope" value="Bacteria"/>
</dbReference>
<dbReference type="RefSeq" id="WP_042208525.1">
    <property type="nucleotide sequence ID" value="NZ_CP009288.1"/>
</dbReference>
<dbReference type="EMBL" id="CP009288">
    <property type="protein sequence ID" value="AIQ14815.1"/>
    <property type="molecule type" value="Genomic_DNA"/>
</dbReference>
<dbReference type="KEGG" id="pdu:PDUR_25255"/>
<gene>
    <name evidence="4" type="primary">fliW</name>
    <name evidence="5" type="ORF">PDUR_25255</name>
</gene>
<reference evidence="5 6" key="1">
    <citation type="submission" date="2014-08" db="EMBL/GenBank/DDBJ databases">
        <title>Comparative genomics of the Paenibacillus odorifer group.</title>
        <authorList>
            <person name="den Bakker H.C."/>
            <person name="Tsai Y.-C."/>
            <person name="Martin N."/>
            <person name="Korlach J."/>
            <person name="Wiedmann M."/>
        </authorList>
    </citation>
    <scope>NUCLEOTIDE SEQUENCE [LARGE SCALE GENOMIC DNA]</scope>
    <source>
        <strain evidence="5 6">DSM 1735</strain>
    </source>
</reference>
<proteinExistence type="inferred from homology"/>
<dbReference type="PANTHER" id="PTHR39190:SF1">
    <property type="entry name" value="FLAGELLAR ASSEMBLY FACTOR FLIW"/>
    <property type="match status" value="1"/>
</dbReference>
<dbReference type="STRING" id="44251.PDUR_25255"/>
<name>A0A089HVM9_PAEDU</name>
<keyword evidence="1 4" id="KW-0963">Cytoplasm</keyword>
<keyword evidence="5" id="KW-0282">Flagellum</keyword>
<dbReference type="SUPFAM" id="SSF141457">
    <property type="entry name" value="BH3618-like"/>
    <property type="match status" value="1"/>
</dbReference>
<sequence length="148" mass="16651">MRQIQSKAYGVLNLNENQIYEFEAGILGVSDIFHYALFPMEGTPFFILHALEEEVSFVLLPAHEAVLDYSFQISDEITEILALNSPEDVGVMVVVNIQQEELFVNLMAPVLLSPYSLKGCQYIIKDQELPIRYPLKTEGGRLNVGAET</sequence>
<keyword evidence="6" id="KW-1185">Reference proteome</keyword>
<dbReference type="PANTHER" id="PTHR39190">
    <property type="entry name" value="FLAGELLAR ASSEMBLY FACTOR FLIW"/>
    <property type="match status" value="1"/>
</dbReference>
<dbReference type="AlphaFoldDB" id="A0A089HVM9"/>
<evidence type="ECO:0000256" key="2">
    <source>
        <dbReference type="ARBA" id="ARBA00022795"/>
    </source>
</evidence>
<comment type="subcellular location">
    <subcellularLocation>
        <location evidence="4">Cytoplasm</location>
    </subcellularLocation>
</comment>
<organism evidence="5 6">
    <name type="scientific">Paenibacillus durus</name>
    <name type="common">Paenibacillus azotofixans</name>
    <dbReference type="NCBI Taxonomy" id="44251"/>
    <lineage>
        <taxon>Bacteria</taxon>
        <taxon>Bacillati</taxon>
        <taxon>Bacillota</taxon>
        <taxon>Bacilli</taxon>
        <taxon>Bacillales</taxon>
        <taxon>Paenibacillaceae</taxon>
        <taxon>Paenibacillus</taxon>
    </lineage>
</organism>
<dbReference type="GO" id="GO:0044780">
    <property type="term" value="P:bacterial-type flagellum assembly"/>
    <property type="evidence" value="ECO:0007669"/>
    <property type="project" value="UniProtKB-UniRule"/>
</dbReference>
<dbReference type="Gene3D" id="2.30.290.10">
    <property type="entry name" value="BH3618-like"/>
    <property type="match status" value="1"/>
</dbReference>
<accession>A0A089HVM9</accession>